<gene>
    <name evidence="3" type="ORF">GURASL_17440</name>
</gene>
<dbReference type="Gene3D" id="3.90.10.10">
    <property type="entry name" value="Cytochrome C3"/>
    <property type="match status" value="3"/>
</dbReference>
<dbReference type="InterPro" id="IPR010177">
    <property type="entry name" value="Paired_CXXCH_1"/>
</dbReference>
<keyword evidence="4" id="KW-1185">Reference proteome</keyword>
<feature type="domain" description="Doubled CXXCH motif" evidence="2">
    <location>
        <begin position="108"/>
        <end position="147"/>
    </location>
</feature>
<sequence length="427" mass="47496">MRNRLIMLLVPALLAAVVWGVFPSRAEDNSLKFKLKPGAGSKICFNCHAAFQETMKKPFVHTPLKKGDCAGCHNPHTSRHGKLLDADRSRICFRCHPDLTPSGSRSVHKVVAAGECMKCHDPHAAANKFQLRQSGNDLCFDCHKELKQQLEKIKFKHSPVTKGCLTCHLPHASATAPFLLRADISSLCTGCHKTDRPLFAKQHMNYPVAGSRCTGCHDPHGSNREGLLYNGVHKPVAGRMCNQCHEEANSAKPLALKKRGAELCRGCHSVKMNEILGKNRLHWPLLGKDECLNCHNPHASKDAGLLKSDQKTLCGSCHEEAIRRQDRSASKHEPVDKGQCTACHNPHSSDYLFLAKAPTDAEWCGSCHDWQKHSTHPLGDKAIDPRNRNLTVQCLSCHRAHGTEYKHLIPFVTVSDLCTQCHQQYKR</sequence>
<dbReference type="SUPFAM" id="SSF48695">
    <property type="entry name" value="Multiheme cytochromes"/>
    <property type="match status" value="2"/>
</dbReference>
<dbReference type="Gene3D" id="1.10.1130.10">
    <property type="entry name" value="Flavocytochrome C3, Chain A"/>
    <property type="match status" value="1"/>
</dbReference>
<feature type="domain" description="Doubled CXXCH motif" evidence="2">
    <location>
        <begin position="288"/>
        <end position="321"/>
    </location>
</feature>
<feature type="domain" description="Doubled CXXCH motif" evidence="2">
    <location>
        <begin position="393"/>
        <end position="425"/>
    </location>
</feature>
<dbReference type="RefSeq" id="WP_282003508.1">
    <property type="nucleotide sequence ID" value="NZ_AP027151.1"/>
</dbReference>
<dbReference type="InterPro" id="IPR051829">
    <property type="entry name" value="Multiheme_Cytochr_ET"/>
</dbReference>
<feature type="domain" description="Doubled CXXCH motif" evidence="2">
    <location>
        <begin position="332"/>
        <end position="372"/>
    </location>
</feature>
<feature type="domain" description="Doubled CXXCH motif" evidence="2">
    <location>
        <begin position="157"/>
        <end position="196"/>
    </location>
</feature>
<dbReference type="PANTHER" id="PTHR35038">
    <property type="entry name" value="DISSIMILATORY SULFITE REDUCTASE SIRA"/>
    <property type="match status" value="1"/>
</dbReference>
<dbReference type="PANTHER" id="PTHR35038:SF6">
    <property type="entry name" value="SURFACE LOCALIZED DECAHEME CYTOCHROME C LIPOPROTEIN"/>
    <property type="match status" value="1"/>
</dbReference>
<organism evidence="3 4">
    <name type="scientific">Geotalea uraniireducens</name>
    <dbReference type="NCBI Taxonomy" id="351604"/>
    <lineage>
        <taxon>Bacteria</taxon>
        <taxon>Pseudomonadati</taxon>
        <taxon>Thermodesulfobacteriota</taxon>
        <taxon>Desulfuromonadia</taxon>
        <taxon>Geobacterales</taxon>
        <taxon>Geobacteraceae</taxon>
        <taxon>Geotalea</taxon>
    </lineage>
</organism>
<dbReference type="EMBL" id="AP027151">
    <property type="protein sequence ID" value="BDV42821.1"/>
    <property type="molecule type" value="Genomic_DNA"/>
</dbReference>
<reference evidence="3 4" key="1">
    <citation type="submission" date="2022-12" db="EMBL/GenBank/DDBJ databases">
        <title>Polyphasic characterization of Geotalea uranireducens NIT-SL11 newly isolated from a complex of sewage sludge and microbially reduced graphene oxide.</title>
        <authorList>
            <person name="Xie L."/>
            <person name="Yoshida N."/>
            <person name="Meng L."/>
        </authorList>
    </citation>
    <scope>NUCLEOTIDE SEQUENCE [LARGE SCALE GENOMIC DNA]</scope>
    <source>
        <strain evidence="3 4">NIT-SL11</strain>
    </source>
</reference>
<name>A0ABN6VV95_9BACT</name>
<feature type="domain" description="Doubled CXXCH motif" evidence="2">
    <location>
        <begin position="233"/>
        <end position="272"/>
    </location>
</feature>
<keyword evidence="1" id="KW-0732">Signal</keyword>
<accession>A0ABN6VV95</accession>
<feature type="domain" description="Doubled CXXCH motif" evidence="2">
    <location>
        <begin position="207"/>
        <end position="228"/>
    </location>
</feature>
<protein>
    <submittedName>
        <fullName evidence="3">Cytochrome c</fullName>
    </submittedName>
</protein>
<evidence type="ECO:0000259" key="2">
    <source>
        <dbReference type="Pfam" id="PF09699"/>
    </source>
</evidence>
<dbReference type="InterPro" id="IPR036280">
    <property type="entry name" value="Multihaem_cyt_sf"/>
</dbReference>
<dbReference type="Pfam" id="PF09699">
    <property type="entry name" value="Paired_CXXCH_1"/>
    <property type="match status" value="8"/>
</dbReference>
<evidence type="ECO:0000313" key="4">
    <source>
        <dbReference type="Proteomes" id="UP001317705"/>
    </source>
</evidence>
<feature type="domain" description="Doubled CXXCH motif" evidence="2">
    <location>
        <begin position="61"/>
        <end position="98"/>
    </location>
</feature>
<proteinExistence type="predicted"/>
<dbReference type="NCBIfam" id="TIGR01905">
    <property type="entry name" value="paired_CXXCH_1"/>
    <property type="match status" value="8"/>
</dbReference>
<dbReference type="Proteomes" id="UP001317705">
    <property type="component" value="Chromosome"/>
</dbReference>
<evidence type="ECO:0000256" key="1">
    <source>
        <dbReference type="ARBA" id="ARBA00022729"/>
    </source>
</evidence>
<evidence type="ECO:0000313" key="3">
    <source>
        <dbReference type="EMBL" id="BDV42821.1"/>
    </source>
</evidence>